<sequence>MASNDVQLFPVDVEGQAEPYYLLVVARTVRCIDDAACEEVRLWTPEDGRPEKVGRYRAVSGLRIDKSRVGDARVFRLWGWHPALIVDGETKEALERIGISGGRFDEV</sequence>
<organism evidence="2 3">
    <name type="scientific">Cystobacter fuscus (strain ATCC 25194 / DSM 2262 / NBRC 100088 / M29)</name>
    <dbReference type="NCBI Taxonomy" id="1242864"/>
    <lineage>
        <taxon>Bacteria</taxon>
        <taxon>Pseudomonadati</taxon>
        <taxon>Myxococcota</taxon>
        <taxon>Myxococcia</taxon>
        <taxon>Myxococcales</taxon>
        <taxon>Cystobacterineae</taxon>
        <taxon>Archangiaceae</taxon>
        <taxon>Cystobacter</taxon>
    </lineage>
</organism>
<keyword evidence="3" id="KW-1185">Reference proteome</keyword>
<protein>
    <recommendedName>
        <fullName evidence="1">Immunity MXAN-0049 protein domain-containing protein</fullName>
    </recommendedName>
</protein>
<reference evidence="2" key="1">
    <citation type="submission" date="2013-05" db="EMBL/GenBank/DDBJ databases">
        <title>Genome assembly of Cystobacter fuscus DSM 2262.</title>
        <authorList>
            <person name="Sharma G."/>
            <person name="Khatri I."/>
            <person name="Kaur C."/>
            <person name="Mayilraj S."/>
            <person name="Subramanian S."/>
        </authorList>
    </citation>
    <scope>NUCLEOTIDE SEQUENCE [LARGE SCALE GENOMIC DNA]</scope>
    <source>
        <strain evidence="2">DSM 2262</strain>
    </source>
</reference>
<dbReference type="Proteomes" id="UP000011682">
    <property type="component" value="Unassembled WGS sequence"/>
</dbReference>
<dbReference type="InterPro" id="IPR012433">
    <property type="entry name" value="Imm11"/>
</dbReference>
<name>S9NYJ8_CYSF2</name>
<evidence type="ECO:0000313" key="2">
    <source>
        <dbReference type="EMBL" id="EPX55961.1"/>
    </source>
</evidence>
<gene>
    <name evidence="2" type="ORF">D187_008216</name>
</gene>
<dbReference type="AlphaFoldDB" id="S9NYJ8"/>
<dbReference type="Pfam" id="PF07791">
    <property type="entry name" value="Imm11"/>
    <property type="match status" value="1"/>
</dbReference>
<dbReference type="EMBL" id="ANAH02000067">
    <property type="protein sequence ID" value="EPX55961.1"/>
    <property type="molecule type" value="Genomic_DNA"/>
</dbReference>
<feature type="domain" description="Immunity MXAN-0049 protein" evidence="1">
    <location>
        <begin position="14"/>
        <end position="107"/>
    </location>
</feature>
<accession>S9NYJ8</accession>
<proteinExistence type="predicted"/>
<comment type="caution">
    <text evidence="2">The sequence shown here is derived from an EMBL/GenBank/DDBJ whole genome shotgun (WGS) entry which is preliminary data.</text>
</comment>
<evidence type="ECO:0000259" key="1">
    <source>
        <dbReference type="Pfam" id="PF07791"/>
    </source>
</evidence>
<evidence type="ECO:0000313" key="3">
    <source>
        <dbReference type="Proteomes" id="UP000011682"/>
    </source>
</evidence>